<keyword evidence="1" id="KW-1133">Transmembrane helix</keyword>
<sequence>MTRRSRAQRPIRIRRVAGWAAGVAVGAVVGVLLATTTQDWQEEREARDVERRAEVFGRTDEVPAPGDAVRSLLAQDSLVAIDPLLADRLPEDDVRRAEAILAESPVPARIAYLTYPDTTDDGYTTSGAAAQWSTGVGEEGHYVVLWDNGNRESVAVGLETHYVETRTDGQPGPALIRVAAEMAAWEAEALPTAPAEPNDSDYWGGVGGGIAAAGLFGTFIVLPLFALLRWYVGSRRRKVS</sequence>
<reference evidence="2 3" key="2">
    <citation type="submission" date="2020-08" db="EMBL/GenBank/DDBJ databases">
        <title>The Agave Microbiome: Exploring the role of microbial communities in plant adaptations to desert environments.</title>
        <authorList>
            <person name="Partida-Martinez L.P."/>
        </authorList>
    </citation>
    <scope>NUCLEOTIDE SEQUENCE [LARGE SCALE GENOMIC DNA]</scope>
    <source>
        <strain evidence="2 3">AT2.17</strain>
    </source>
</reference>
<gene>
    <name evidence="2" type="ORF">F4692_000410</name>
</gene>
<keyword evidence="1" id="KW-0812">Transmembrane</keyword>
<organism evidence="2 3">
    <name type="scientific">Nocardioides cavernae</name>
    <dbReference type="NCBI Taxonomy" id="1921566"/>
    <lineage>
        <taxon>Bacteria</taxon>
        <taxon>Bacillati</taxon>
        <taxon>Actinomycetota</taxon>
        <taxon>Actinomycetes</taxon>
        <taxon>Propionibacteriales</taxon>
        <taxon>Nocardioidaceae</taxon>
        <taxon>Nocardioides</taxon>
    </lineage>
</organism>
<dbReference type="AlphaFoldDB" id="A0A7Y9KN42"/>
<proteinExistence type="predicted"/>
<dbReference type="RefSeq" id="WP_179617979.1">
    <property type="nucleotide sequence ID" value="NZ_JACCBW010000001.1"/>
</dbReference>
<evidence type="ECO:0000313" key="2">
    <source>
        <dbReference type="EMBL" id="NYE35306.1"/>
    </source>
</evidence>
<feature type="transmembrane region" description="Helical" evidence="1">
    <location>
        <begin position="16"/>
        <end position="34"/>
    </location>
</feature>
<feature type="transmembrane region" description="Helical" evidence="1">
    <location>
        <begin position="202"/>
        <end position="228"/>
    </location>
</feature>
<protein>
    <submittedName>
        <fullName evidence="2">Uncharacterized protein</fullName>
    </submittedName>
</protein>
<accession>A0A7Y9KN42</accession>
<evidence type="ECO:0000313" key="3">
    <source>
        <dbReference type="Proteomes" id="UP000549911"/>
    </source>
</evidence>
<dbReference type="Proteomes" id="UP000549911">
    <property type="component" value="Unassembled WGS sequence"/>
</dbReference>
<keyword evidence="3" id="KW-1185">Reference proteome</keyword>
<dbReference type="EMBL" id="JACCBW010000001">
    <property type="protein sequence ID" value="NYE35306.1"/>
    <property type="molecule type" value="Genomic_DNA"/>
</dbReference>
<keyword evidence="1" id="KW-0472">Membrane</keyword>
<evidence type="ECO:0000256" key="1">
    <source>
        <dbReference type="SAM" id="Phobius"/>
    </source>
</evidence>
<name>A0A7Y9KN42_9ACTN</name>
<reference evidence="2 3" key="1">
    <citation type="submission" date="2020-07" db="EMBL/GenBank/DDBJ databases">
        <authorList>
            <person name="Partida-Martinez L."/>
            <person name="Huntemann M."/>
            <person name="Clum A."/>
            <person name="Wang J."/>
            <person name="Palaniappan K."/>
            <person name="Ritter S."/>
            <person name="Chen I.-M."/>
            <person name="Stamatis D."/>
            <person name="Reddy T."/>
            <person name="O'Malley R."/>
            <person name="Daum C."/>
            <person name="Shapiro N."/>
            <person name="Ivanova N."/>
            <person name="Kyrpides N."/>
            <person name="Woyke T."/>
        </authorList>
    </citation>
    <scope>NUCLEOTIDE SEQUENCE [LARGE SCALE GENOMIC DNA]</scope>
    <source>
        <strain evidence="2 3">AT2.17</strain>
    </source>
</reference>
<comment type="caution">
    <text evidence="2">The sequence shown here is derived from an EMBL/GenBank/DDBJ whole genome shotgun (WGS) entry which is preliminary data.</text>
</comment>